<organism evidence="1">
    <name type="scientific">Anguilla anguilla</name>
    <name type="common">European freshwater eel</name>
    <name type="synonym">Muraena anguilla</name>
    <dbReference type="NCBI Taxonomy" id="7936"/>
    <lineage>
        <taxon>Eukaryota</taxon>
        <taxon>Metazoa</taxon>
        <taxon>Chordata</taxon>
        <taxon>Craniata</taxon>
        <taxon>Vertebrata</taxon>
        <taxon>Euteleostomi</taxon>
        <taxon>Actinopterygii</taxon>
        <taxon>Neopterygii</taxon>
        <taxon>Teleostei</taxon>
        <taxon>Anguilliformes</taxon>
        <taxon>Anguillidae</taxon>
        <taxon>Anguilla</taxon>
    </lineage>
</organism>
<protein>
    <submittedName>
        <fullName evidence="1">Uncharacterized protein</fullName>
    </submittedName>
</protein>
<reference evidence="1" key="1">
    <citation type="submission" date="2014-11" db="EMBL/GenBank/DDBJ databases">
        <authorList>
            <person name="Amaro Gonzalez C."/>
        </authorList>
    </citation>
    <scope>NUCLEOTIDE SEQUENCE</scope>
</reference>
<accession>A0A0E9V959</accession>
<dbReference type="EMBL" id="GBXM01033923">
    <property type="protein sequence ID" value="JAH74654.1"/>
    <property type="molecule type" value="Transcribed_RNA"/>
</dbReference>
<proteinExistence type="predicted"/>
<reference evidence="1" key="2">
    <citation type="journal article" date="2015" name="Fish Shellfish Immunol.">
        <title>Early steps in the European eel (Anguilla anguilla)-Vibrio vulnificus interaction in the gills: Role of the RtxA13 toxin.</title>
        <authorList>
            <person name="Callol A."/>
            <person name="Pajuelo D."/>
            <person name="Ebbesson L."/>
            <person name="Teles M."/>
            <person name="MacKenzie S."/>
            <person name="Amaro C."/>
        </authorList>
    </citation>
    <scope>NUCLEOTIDE SEQUENCE</scope>
</reference>
<sequence length="22" mass="2782">MRYDAVKRCGKCHRVRFHRYSL</sequence>
<evidence type="ECO:0000313" key="1">
    <source>
        <dbReference type="EMBL" id="JAH74654.1"/>
    </source>
</evidence>
<name>A0A0E9V959_ANGAN</name>
<dbReference type="AlphaFoldDB" id="A0A0E9V959"/>